<evidence type="ECO:0000313" key="3">
    <source>
        <dbReference type="Proteomes" id="UP000626026"/>
    </source>
</evidence>
<dbReference type="EMBL" id="JACTVA010000013">
    <property type="protein sequence ID" value="MBC9207127.1"/>
    <property type="molecule type" value="Genomic_DNA"/>
</dbReference>
<sequence length="489" mass="51196">MISCCSATPRPHNRGFEGHADLRSLPVAIIGGGPVGLAAAAHLLERGLEPVILEAGPSVGTAPLAWGHVPMFSPWRYNIDRAAQALLERHGWTAPDADGFPTGRELADDYLVPLAALPEIAGRLRLNTRVTGVARQRVGKVRDAERGRQPFEVRFQADGREGRLLARAVIVATGTWGSPSPAGASGMPAIGEREAADRIRHGMPDVLGADHGRYAGKRVLVVGSGHSAVGTLLDLARLAEQVPGTVVLWAARNADLTRAYGGGAADQLPERGALGQRLRRLVASGAVELIAPFAVDEIRRNAGGSLDVMSLEGRAVEVHEMVVATGLRPDLGILGEVRLDLDPALECPRVLAPLIDPNLHSCGTVRPHGAFELQQPDSGLFLAGMASYGRAPTFLLATGHEQVRSIAAFLAGDLEAARRVELDLPETGVCSSSRVPPGAADADAVSSCCAPAAPLVACCSPRPEQELVKETTCCGTNTARATAPAEPAK</sequence>
<gene>
    <name evidence="2" type="ORF">IBL26_09805</name>
</gene>
<evidence type="ECO:0000313" key="2">
    <source>
        <dbReference type="EMBL" id="MBC9207127.1"/>
    </source>
</evidence>
<dbReference type="InterPro" id="IPR036188">
    <property type="entry name" value="FAD/NAD-bd_sf"/>
</dbReference>
<evidence type="ECO:0000256" key="1">
    <source>
        <dbReference type="ARBA" id="ARBA00023002"/>
    </source>
</evidence>
<accession>A0ABR7RLZ7</accession>
<name>A0ABR7RLZ7_9PROT</name>
<dbReference type="Pfam" id="PF13738">
    <property type="entry name" value="Pyr_redox_3"/>
    <property type="match status" value="1"/>
</dbReference>
<dbReference type="PRINTS" id="PR00411">
    <property type="entry name" value="PNDRDTASEI"/>
</dbReference>
<dbReference type="RefSeq" id="WP_187784294.1">
    <property type="nucleotide sequence ID" value="NZ_JACTVA010000013.1"/>
</dbReference>
<keyword evidence="1" id="KW-0560">Oxidoreductase</keyword>
<dbReference type="PRINTS" id="PR00368">
    <property type="entry name" value="FADPNR"/>
</dbReference>
<dbReference type="InterPro" id="IPR050982">
    <property type="entry name" value="Auxin_biosynth/cation_transpt"/>
</dbReference>
<protein>
    <submittedName>
        <fullName evidence="2">NAD(P)-binding domain-containing protein</fullName>
    </submittedName>
</protein>
<keyword evidence="3" id="KW-1185">Reference proteome</keyword>
<proteinExistence type="predicted"/>
<dbReference type="PANTHER" id="PTHR43539">
    <property type="entry name" value="FLAVIN-BINDING MONOOXYGENASE-LIKE PROTEIN (AFU_ORTHOLOGUE AFUA_4G09220)"/>
    <property type="match status" value="1"/>
</dbReference>
<dbReference type="Gene3D" id="3.50.50.60">
    <property type="entry name" value="FAD/NAD(P)-binding domain"/>
    <property type="match status" value="1"/>
</dbReference>
<organism evidence="2 3">
    <name type="scientific">Teichococcus aerophilus</name>
    <dbReference type="NCBI Taxonomy" id="1224513"/>
    <lineage>
        <taxon>Bacteria</taxon>
        <taxon>Pseudomonadati</taxon>
        <taxon>Pseudomonadota</taxon>
        <taxon>Alphaproteobacteria</taxon>
        <taxon>Acetobacterales</taxon>
        <taxon>Roseomonadaceae</taxon>
        <taxon>Roseomonas</taxon>
    </lineage>
</organism>
<reference evidence="2 3" key="1">
    <citation type="journal article" date="2013" name="Int. J. Syst. Evol. Microbiol.">
        <title>Roseomonas aerophila sp. nov., isolated from air.</title>
        <authorList>
            <person name="Kim S.J."/>
            <person name="Weon H.Y."/>
            <person name="Ahn J.H."/>
            <person name="Hong S.B."/>
            <person name="Seok S.J."/>
            <person name="Whang K.S."/>
            <person name="Kwon S.W."/>
        </authorList>
    </citation>
    <scope>NUCLEOTIDE SEQUENCE [LARGE SCALE GENOMIC DNA]</scope>
    <source>
        <strain evidence="2 3">NBRC 108923</strain>
    </source>
</reference>
<comment type="caution">
    <text evidence="2">The sequence shown here is derived from an EMBL/GenBank/DDBJ whole genome shotgun (WGS) entry which is preliminary data.</text>
</comment>
<dbReference type="PANTHER" id="PTHR43539:SF78">
    <property type="entry name" value="FLAVIN-CONTAINING MONOOXYGENASE"/>
    <property type="match status" value="1"/>
</dbReference>
<dbReference type="Proteomes" id="UP000626026">
    <property type="component" value="Unassembled WGS sequence"/>
</dbReference>
<dbReference type="SUPFAM" id="SSF51905">
    <property type="entry name" value="FAD/NAD(P)-binding domain"/>
    <property type="match status" value="1"/>
</dbReference>